<protein>
    <submittedName>
        <fullName evidence="2">Unnamed protein product</fullName>
    </submittedName>
</protein>
<sequence length="201" mass="22276">MVSRFLLITATVLLLGQSTSAELSTLDDYDSDIADYATFLAMYDDIDEYGDYYSSDVDADLYEAATDLTNAISRQLSTEMVYDLNTETLSSLSEVFTELFSSLRVSDYYSIQPYITESYIEEYSSYYGTTPTITDCTYSTEDLSEPTNNPFQEMDNNEGYGLFREADGQDSDDKVSGYGLGNPPSYLYGIPTVTGTSAASV</sequence>
<dbReference type="AlphaFoldDB" id="A0A9W6Z173"/>
<evidence type="ECO:0000313" key="2">
    <source>
        <dbReference type="EMBL" id="GMG37130.1"/>
    </source>
</evidence>
<comment type="caution">
    <text evidence="2">The sequence shown here is derived from an EMBL/GenBank/DDBJ whole genome shotgun (WGS) entry which is preliminary data.</text>
</comment>
<feature type="chain" id="PRO_5040901956" evidence="1">
    <location>
        <begin position="22"/>
        <end position="201"/>
    </location>
</feature>
<name>A0A9W6Z173_AMBMO</name>
<evidence type="ECO:0000313" key="3">
    <source>
        <dbReference type="Proteomes" id="UP001165063"/>
    </source>
</evidence>
<organism evidence="2 3">
    <name type="scientific">Ambrosiozyma monospora</name>
    <name type="common">Yeast</name>
    <name type="synonym">Endomycopsis monosporus</name>
    <dbReference type="NCBI Taxonomy" id="43982"/>
    <lineage>
        <taxon>Eukaryota</taxon>
        <taxon>Fungi</taxon>
        <taxon>Dikarya</taxon>
        <taxon>Ascomycota</taxon>
        <taxon>Saccharomycotina</taxon>
        <taxon>Pichiomycetes</taxon>
        <taxon>Pichiales</taxon>
        <taxon>Pichiaceae</taxon>
        <taxon>Ambrosiozyma</taxon>
    </lineage>
</organism>
<evidence type="ECO:0000256" key="1">
    <source>
        <dbReference type="SAM" id="SignalP"/>
    </source>
</evidence>
<accession>A0A9W6Z173</accession>
<feature type="signal peptide" evidence="1">
    <location>
        <begin position="1"/>
        <end position="21"/>
    </location>
</feature>
<gene>
    <name evidence="2" type="ORF">Amon01_000475900</name>
</gene>
<dbReference type="Proteomes" id="UP001165063">
    <property type="component" value="Unassembled WGS sequence"/>
</dbReference>
<dbReference type="EMBL" id="BSXU01002395">
    <property type="protein sequence ID" value="GMG37130.1"/>
    <property type="molecule type" value="Genomic_DNA"/>
</dbReference>
<keyword evidence="1" id="KW-0732">Signal</keyword>
<keyword evidence="3" id="KW-1185">Reference proteome</keyword>
<reference evidence="2" key="1">
    <citation type="submission" date="2023-04" db="EMBL/GenBank/DDBJ databases">
        <title>Ambrosiozyma monospora NBRC 1965.</title>
        <authorList>
            <person name="Ichikawa N."/>
            <person name="Sato H."/>
            <person name="Tonouchi N."/>
        </authorList>
    </citation>
    <scope>NUCLEOTIDE SEQUENCE</scope>
    <source>
        <strain evidence="2">NBRC 1965</strain>
    </source>
</reference>
<proteinExistence type="predicted"/>